<dbReference type="InterPro" id="IPR012318">
    <property type="entry name" value="HTH_CRP"/>
</dbReference>
<name>A0ABT0RR06_9SPHN</name>
<sequence length="142" mass="15932">MPHASLRQLATHFPNIGEAFWRHCVVDAGILMEWVVNVGRRDARKRMAHFFCELATRAVGGTPGNGTVIPFPITQFQLSDILSLTAVHINRTLQVLRQAGLLEIADRSTHRILDWNGLARIGEFDPTYLQLGPRSLDEVTYA</sequence>
<dbReference type="Pfam" id="PF13545">
    <property type="entry name" value="HTH_Crp_2"/>
    <property type="match status" value="1"/>
</dbReference>
<protein>
    <submittedName>
        <fullName evidence="2">Crp/Fnr family transcriptional regulator</fullName>
    </submittedName>
</protein>
<keyword evidence="3" id="KW-1185">Reference proteome</keyword>
<evidence type="ECO:0000259" key="1">
    <source>
        <dbReference type="PROSITE" id="PS51063"/>
    </source>
</evidence>
<feature type="domain" description="HTH crp-type" evidence="1">
    <location>
        <begin position="41"/>
        <end position="116"/>
    </location>
</feature>
<comment type="caution">
    <text evidence="2">The sequence shown here is derived from an EMBL/GenBank/DDBJ whole genome shotgun (WGS) entry which is preliminary data.</text>
</comment>
<gene>
    <name evidence="2" type="ORF">LZ496_01395</name>
</gene>
<dbReference type="SUPFAM" id="SSF46785">
    <property type="entry name" value="Winged helix' DNA-binding domain"/>
    <property type="match status" value="1"/>
</dbReference>
<reference evidence="2 3" key="1">
    <citation type="submission" date="2022-05" db="EMBL/GenBank/DDBJ databases">
        <authorList>
            <person name="Jo J.-H."/>
            <person name="Im W.-T."/>
        </authorList>
    </citation>
    <scope>NUCLEOTIDE SEQUENCE [LARGE SCALE GENOMIC DNA]</scope>
    <source>
        <strain evidence="2 3">NSE70-1</strain>
    </source>
</reference>
<dbReference type="PROSITE" id="PS51063">
    <property type="entry name" value="HTH_CRP_2"/>
    <property type="match status" value="1"/>
</dbReference>
<dbReference type="Gene3D" id="2.60.120.10">
    <property type="entry name" value="Jelly Rolls"/>
    <property type="match status" value="1"/>
</dbReference>
<evidence type="ECO:0000313" key="2">
    <source>
        <dbReference type="EMBL" id="MCL6697442.1"/>
    </source>
</evidence>
<dbReference type="InterPro" id="IPR014710">
    <property type="entry name" value="RmlC-like_jellyroll"/>
</dbReference>
<dbReference type="Proteomes" id="UP001203410">
    <property type="component" value="Unassembled WGS sequence"/>
</dbReference>
<dbReference type="InterPro" id="IPR036390">
    <property type="entry name" value="WH_DNA-bd_sf"/>
</dbReference>
<dbReference type="EMBL" id="JAMGBA010000001">
    <property type="protein sequence ID" value="MCL6697442.1"/>
    <property type="molecule type" value="Genomic_DNA"/>
</dbReference>
<accession>A0ABT0RR06</accession>
<evidence type="ECO:0000313" key="3">
    <source>
        <dbReference type="Proteomes" id="UP001203410"/>
    </source>
</evidence>
<proteinExistence type="predicted"/>
<organism evidence="2 3">
    <name type="scientific">Sphingomonas caseinilyticus</name>
    <dbReference type="NCBI Taxonomy" id="2908205"/>
    <lineage>
        <taxon>Bacteria</taxon>
        <taxon>Pseudomonadati</taxon>
        <taxon>Pseudomonadota</taxon>
        <taxon>Alphaproteobacteria</taxon>
        <taxon>Sphingomonadales</taxon>
        <taxon>Sphingomonadaceae</taxon>
        <taxon>Sphingomonas</taxon>
    </lineage>
</organism>
<dbReference type="RefSeq" id="WP_249902812.1">
    <property type="nucleotide sequence ID" value="NZ_JAMGBA010000001.1"/>
</dbReference>